<dbReference type="Proteomes" id="UP000030762">
    <property type="component" value="Unassembled WGS sequence"/>
</dbReference>
<evidence type="ECO:0000313" key="3">
    <source>
        <dbReference type="Proteomes" id="UP000030762"/>
    </source>
</evidence>
<reference evidence="2 3" key="1">
    <citation type="submission" date="2012-04" db="EMBL/GenBank/DDBJ databases">
        <title>The Genome Sequence of Saprolegnia declina VS20.</title>
        <authorList>
            <consortium name="The Broad Institute Genome Sequencing Platform"/>
            <person name="Russ C."/>
            <person name="Nusbaum C."/>
            <person name="Tyler B."/>
            <person name="van West P."/>
            <person name="Dieguez-Uribeondo J."/>
            <person name="de Bruijn I."/>
            <person name="Tripathy S."/>
            <person name="Jiang R."/>
            <person name="Young S.K."/>
            <person name="Zeng Q."/>
            <person name="Gargeya S."/>
            <person name="Fitzgerald M."/>
            <person name="Haas B."/>
            <person name="Abouelleil A."/>
            <person name="Alvarado L."/>
            <person name="Arachchi H.M."/>
            <person name="Berlin A."/>
            <person name="Chapman S.B."/>
            <person name="Goldberg J."/>
            <person name="Griggs A."/>
            <person name="Gujja S."/>
            <person name="Hansen M."/>
            <person name="Howarth C."/>
            <person name="Imamovic A."/>
            <person name="Larimer J."/>
            <person name="McCowen C."/>
            <person name="Montmayeur A."/>
            <person name="Murphy C."/>
            <person name="Neiman D."/>
            <person name="Pearson M."/>
            <person name="Priest M."/>
            <person name="Roberts A."/>
            <person name="Saif S."/>
            <person name="Shea T."/>
            <person name="Sisk P."/>
            <person name="Sykes S."/>
            <person name="Wortman J."/>
            <person name="Nusbaum C."/>
            <person name="Birren B."/>
        </authorList>
    </citation>
    <scope>NUCLEOTIDE SEQUENCE [LARGE SCALE GENOMIC DNA]</scope>
    <source>
        <strain evidence="2 3">VS20</strain>
    </source>
</reference>
<dbReference type="InParanoid" id="T0QA27"/>
<dbReference type="VEuPathDB" id="FungiDB:SDRG_10657"/>
<evidence type="ECO:0000313" key="2">
    <source>
        <dbReference type="EMBL" id="EQC31481.1"/>
    </source>
</evidence>
<name>T0QA27_SAPDV</name>
<organism evidence="2 3">
    <name type="scientific">Saprolegnia diclina (strain VS20)</name>
    <dbReference type="NCBI Taxonomy" id="1156394"/>
    <lineage>
        <taxon>Eukaryota</taxon>
        <taxon>Sar</taxon>
        <taxon>Stramenopiles</taxon>
        <taxon>Oomycota</taxon>
        <taxon>Saprolegniomycetes</taxon>
        <taxon>Saprolegniales</taxon>
        <taxon>Saprolegniaceae</taxon>
        <taxon>Saprolegnia</taxon>
    </lineage>
</organism>
<dbReference type="OMA" id="CAAFCGI"/>
<sequence>MPNVRAEIPAPPCQDTHLRFATAMSEAEEICGGIACAAFCGICCVAAAEEDKREREASFAQKNQAPVGPITPVAVTTLPPSTLGKATLLPIEATGKKTPTKSKKKGSTETKPRYV</sequence>
<dbReference type="eggNOG" id="ENOG502SDGJ">
    <property type="taxonomic scope" value="Eukaryota"/>
</dbReference>
<dbReference type="RefSeq" id="XP_008614880.1">
    <property type="nucleotide sequence ID" value="XM_008616658.1"/>
</dbReference>
<feature type="compositionally biased region" description="Basic and acidic residues" evidence="1">
    <location>
        <begin position="106"/>
        <end position="115"/>
    </location>
</feature>
<dbReference type="OrthoDB" id="10507628at2759"/>
<protein>
    <submittedName>
        <fullName evidence="2">Uncharacterized protein</fullName>
    </submittedName>
</protein>
<proteinExistence type="predicted"/>
<dbReference type="EMBL" id="JH767168">
    <property type="protein sequence ID" value="EQC31481.1"/>
    <property type="molecule type" value="Genomic_DNA"/>
</dbReference>
<dbReference type="AlphaFoldDB" id="T0QA27"/>
<dbReference type="GeneID" id="19951384"/>
<keyword evidence="3" id="KW-1185">Reference proteome</keyword>
<evidence type="ECO:0000256" key="1">
    <source>
        <dbReference type="SAM" id="MobiDB-lite"/>
    </source>
</evidence>
<feature type="region of interest" description="Disordered" evidence="1">
    <location>
        <begin position="86"/>
        <end position="115"/>
    </location>
</feature>
<accession>T0QA27</accession>
<gene>
    <name evidence="2" type="ORF">SDRG_10657</name>
</gene>